<dbReference type="STRING" id="862908.BMS_1760"/>
<dbReference type="Gene3D" id="2.60.40.10">
    <property type="entry name" value="Immunoglobulins"/>
    <property type="match status" value="3"/>
</dbReference>
<dbReference type="PROSITE" id="PS50093">
    <property type="entry name" value="PKD"/>
    <property type="match status" value="2"/>
</dbReference>
<keyword evidence="1" id="KW-0732">Signal</keyword>
<reference evidence="4" key="1">
    <citation type="journal article" date="2013" name="ISME J.">
        <title>A small predatory core genome in the divergent marine Bacteriovorax marinus SJ and the terrestrial Bdellovibrio bacteriovorus.</title>
        <authorList>
            <person name="Crossman L.C."/>
            <person name="Chen H."/>
            <person name="Cerdeno-Tarraga A.M."/>
            <person name="Brooks K."/>
            <person name="Quail M.A."/>
            <person name="Pineiro S.A."/>
            <person name="Hobley L."/>
            <person name="Sockett R.E."/>
            <person name="Bentley S.D."/>
            <person name="Parkhill J."/>
            <person name="Williams H.N."/>
            <person name="Stine O.C."/>
        </authorList>
    </citation>
    <scope>NUCLEOTIDE SEQUENCE [LARGE SCALE GENOMIC DNA]</scope>
    <source>
        <strain evidence="4">ATCC BAA-682 / DSM 15412 / SJ</strain>
    </source>
</reference>
<feature type="chain" id="PRO_5003154627" description="PKD domain-containing protein" evidence="1">
    <location>
        <begin position="20"/>
        <end position="669"/>
    </location>
</feature>
<sequence length="669" mass="74793">MNVGRLLFIALFFINSSYALECQLPSGLEGITCNKNKRVKSLTELNNYLVDYNSVSGVAKNLIIDFDINLDTDLNIFSPCKVRFAKNRSFTSTGNLCVNAKEGVYFNPYFTLRANEVALHSTKRVVIRNNADVEVRKLVLQSLGATPEARVHIRHHSTIKADSLELFGEYRATLGHSSNYEVSSDIYMKSINEFASIWRDTVVTTPSLEIESERKVVVSKNVQINSAQISLEAPECKLNTLVQNESMSGNCFSSDRPSAKLRVSSREVSVLEEVTFNANRSSDNIGIENYEFIVNGEVSQSGSNPIFKKSFDSEGIYKVQLLVRDASGYIDSAVKKITVNNSLDSDMEAFFHYEVEDGELSLVYHQGLPIEDVISMKYIINDSTEVNVSEFYHLTSTEVAGLSEGNHKVTLELVDINNVKYIFSRIVTVGPEEVMRQVLPVVDFDIYQVAPKKAFLDFRKSFEPYDGIEEVEIDWGDGTTSEVDAESLTSFFHTYSNVGEYEVTLLVNKEIGDDEWIQKEAIKTVVVTDSDVPSMPPIADFKADVEEFAPHVTFSSNFSVSPTSEIVSTVWDHGDGTSYSGSDKEHIHFYTPGVYLPSLTVVDSNGLISKLTMKVVVSEPGPPVISSIDCWNQDERWVECEIIAVDKEDEITELEISWGDGEAEIFNMD</sequence>
<feature type="signal peptide" evidence="1">
    <location>
        <begin position="1"/>
        <end position="19"/>
    </location>
</feature>
<evidence type="ECO:0000256" key="1">
    <source>
        <dbReference type="SAM" id="SignalP"/>
    </source>
</evidence>
<dbReference type="KEGG" id="bmx:BMS_1760"/>
<dbReference type="Proteomes" id="UP000008963">
    <property type="component" value="Chromosome"/>
</dbReference>
<feature type="domain" description="PKD" evidence="2">
    <location>
        <begin position="552"/>
        <end position="624"/>
    </location>
</feature>
<evidence type="ECO:0000259" key="2">
    <source>
        <dbReference type="PROSITE" id="PS50093"/>
    </source>
</evidence>
<proteinExistence type="predicted"/>
<dbReference type="EMBL" id="FQ312005">
    <property type="protein sequence ID" value="CBW26587.1"/>
    <property type="molecule type" value="Genomic_DNA"/>
</dbReference>
<evidence type="ECO:0000313" key="3">
    <source>
        <dbReference type="EMBL" id="CBW26587.1"/>
    </source>
</evidence>
<dbReference type="eggNOG" id="COG3291">
    <property type="taxonomic scope" value="Bacteria"/>
</dbReference>
<accession>E1X1S7</accession>
<organism evidence="3 4">
    <name type="scientific">Halobacteriovorax marinus (strain ATCC BAA-682 / DSM 15412 / SJ)</name>
    <name type="common">Bacteriovorax marinus</name>
    <dbReference type="NCBI Taxonomy" id="862908"/>
    <lineage>
        <taxon>Bacteria</taxon>
        <taxon>Pseudomonadati</taxon>
        <taxon>Bdellovibrionota</taxon>
        <taxon>Bacteriovoracia</taxon>
        <taxon>Bacteriovoracales</taxon>
        <taxon>Halobacteriovoraceae</taxon>
        <taxon>Halobacteriovorax</taxon>
    </lineage>
</organism>
<dbReference type="InterPro" id="IPR022409">
    <property type="entry name" value="PKD/Chitinase_dom"/>
</dbReference>
<dbReference type="InterPro" id="IPR035986">
    <property type="entry name" value="PKD_dom_sf"/>
</dbReference>
<protein>
    <recommendedName>
        <fullName evidence="2">PKD domain-containing protein</fullName>
    </recommendedName>
</protein>
<dbReference type="CDD" id="cd00146">
    <property type="entry name" value="PKD"/>
    <property type="match status" value="2"/>
</dbReference>
<evidence type="ECO:0000313" key="4">
    <source>
        <dbReference type="Proteomes" id="UP000008963"/>
    </source>
</evidence>
<dbReference type="PATRIC" id="fig|862908.3.peg.1672"/>
<dbReference type="OrthoDB" id="7794186at2"/>
<dbReference type="HOGENOM" id="CLU_410377_0_0_7"/>
<keyword evidence="4" id="KW-1185">Reference proteome</keyword>
<dbReference type="InterPro" id="IPR013783">
    <property type="entry name" value="Ig-like_fold"/>
</dbReference>
<dbReference type="Pfam" id="PF18911">
    <property type="entry name" value="PKD_4"/>
    <property type="match status" value="1"/>
</dbReference>
<feature type="domain" description="PKD" evidence="2">
    <location>
        <begin position="474"/>
        <end position="512"/>
    </location>
</feature>
<gene>
    <name evidence="3" type="ordered locus">BMS_1760</name>
</gene>
<dbReference type="SMART" id="SM00089">
    <property type="entry name" value="PKD"/>
    <property type="match status" value="3"/>
</dbReference>
<dbReference type="InterPro" id="IPR000601">
    <property type="entry name" value="PKD_dom"/>
</dbReference>
<dbReference type="SUPFAM" id="SSF49299">
    <property type="entry name" value="PKD domain"/>
    <property type="match status" value="3"/>
</dbReference>
<dbReference type="AlphaFoldDB" id="E1X1S7"/>
<name>E1X1S7_HALMS</name>
<dbReference type="RefSeq" id="WP_014244368.1">
    <property type="nucleotide sequence ID" value="NC_016620.1"/>
</dbReference>